<evidence type="ECO:0000256" key="1">
    <source>
        <dbReference type="SAM" id="MobiDB-lite"/>
    </source>
</evidence>
<accession>A0A3P5YMP2</accession>
<organism evidence="2">
    <name type="scientific">Brassica campestris</name>
    <name type="common">Field mustard</name>
    <dbReference type="NCBI Taxonomy" id="3711"/>
    <lineage>
        <taxon>Eukaryota</taxon>
        <taxon>Viridiplantae</taxon>
        <taxon>Streptophyta</taxon>
        <taxon>Embryophyta</taxon>
        <taxon>Tracheophyta</taxon>
        <taxon>Spermatophyta</taxon>
        <taxon>Magnoliopsida</taxon>
        <taxon>eudicotyledons</taxon>
        <taxon>Gunneridae</taxon>
        <taxon>Pentapetalae</taxon>
        <taxon>rosids</taxon>
        <taxon>malvids</taxon>
        <taxon>Brassicales</taxon>
        <taxon>Brassicaceae</taxon>
        <taxon>Brassiceae</taxon>
        <taxon>Brassica</taxon>
    </lineage>
</organism>
<proteinExistence type="predicted"/>
<protein>
    <submittedName>
        <fullName evidence="2">Uncharacterized protein</fullName>
    </submittedName>
</protein>
<dbReference type="EMBL" id="LR031568">
    <property type="protein sequence ID" value="VDC62620.1"/>
    <property type="molecule type" value="Genomic_DNA"/>
</dbReference>
<sequence>MVDTWEHLYHQKDTRRLRLDLTVPATTHRRNHITSPSFRRSSETAEPPPKPSIFFKPVYPSESFIASSKSHPTRPTLHH</sequence>
<evidence type="ECO:0000313" key="2">
    <source>
        <dbReference type="EMBL" id="VDC62620.1"/>
    </source>
</evidence>
<feature type="region of interest" description="Disordered" evidence="1">
    <location>
        <begin position="27"/>
        <end position="53"/>
    </location>
</feature>
<name>A0A3P5YMP2_BRACM</name>
<reference evidence="2" key="1">
    <citation type="submission" date="2018-11" db="EMBL/GenBank/DDBJ databases">
        <authorList>
            <consortium name="Genoscope - CEA"/>
            <person name="William W."/>
        </authorList>
    </citation>
    <scope>NUCLEOTIDE SEQUENCE</scope>
</reference>
<dbReference type="AlphaFoldDB" id="A0A3P5YMP2"/>
<gene>
    <name evidence="2" type="ORF">BRAA09T40231Z</name>
</gene>